<dbReference type="EMBL" id="QBKA01000002">
    <property type="protein sequence ID" value="RDC59830.1"/>
    <property type="molecule type" value="Genomic_DNA"/>
</dbReference>
<evidence type="ECO:0000256" key="2">
    <source>
        <dbReference type="SAM" id="SignalP"/>
    </source>
</evidence>
<feature type="coiled-coil region" evidence="1">
    <location>
        <begin position="29"/>
        <end position="70"/>
    </location>
</feature>
<keyword evidence="4" id="KW-1185">Reference proteome</keyword>
<dbReference type="Proteomes" id="UP000253727">
    <property type="component" value="Unassembled WGS sequence"/>
</dbReference>
<keyword evidence="1" id="KW-0175">Coiled coil</keyword>
<dbReference type="InterPro" id="IPR023614">
    <property type="entry name" value="Porin_dom_sf"/>
</dbReference>
<reference evidence="3 4" key="1">
    <citation type="submission" date="2018-04" db="EMBL/GenBank/DDBJ databases">
        <title>Altererythrobacter sp. HME9302 genome sequencing and assembly.</title>
        <authorList>
            <person name="Kang H."/>
            <person name="Kim H."/>
            <person name="Joh K."/>
        </authorList>
    </citation>
    <scope>NUCLEOTIDE SEQUENCE [LARGE SCALE GENOMIC DNA]</scope>
    <source>
        <strain evidence="3 4">HME9302</strain>
    </source>
</reference>
<dbReference type="SUPFAM" id="SSF56935">
    <property type="entry name" value="Porins"/>
    <property type="match status" value="1"/>
</dbReference>
<evidence type="ECO:0000313" key="3">
    <source>
        <dbReference type="EMBL" id="RDC59830.1"/>
    </source>
</evidence>
<comment type="caution">
    <text evidence="3">The sequence shown here is derived from an EMBL/GenBank/DDBJ whole genome shotgun (WGS) entry which is preliminary data.</text>
</comment>
<feature type="signal peptide" evidence="2">
    <location>
        <begin position="1"/>
        <end position="24"/>
    </location>
</feature>
<dbReference type="InterPro" id="IPR010870">
    <property type="entry name" value="Porin_O/P"/>
</dbReference>
<organism evidence="3 4">
    <name type="scientific">Alteripontixanthobacter maritimus</name>
    <dbReference type="NCBI Taxonomy" id="2161824"/>
    <lineage>
        <taxon>Bacteria</taxon>
        <taxon>Pseudomonadati</taxon>
        <taxon>Pseudomonadota</taxon>
        <taxon>Alphaproteobacteria</taxon>
        <taxon>Sphingomonadales</taxon>
        <taxon>Erythrobacteraceae</taxon>
        <taxon>Alteripontixanthobacter</taxon>
    </lineage>
</organism>
<dbReference type="OrthoDB" id="9807854at2"/>
<evidence type="ECO:0000313" key="4">
    <source>
        <dbReference type="Proteomes" id="UP000253727"/>
    </source>
</evidence>
<protein>
    <recommendedName>
        <fullName evidence="5">Porin P</fullName>
    </recommendedName>
</protein>
<dbReference type="Pfam" id="PF07396">
    <property type="entry name" value="Porin_O_P"/>
    <property type="match status" value="1"/>
</dbReference>
<evidence type="ECO:0000256" key="1">
    <source>
        <dbReference type="SAM" id="Coils"/>
    </source>
</evidence>
<dbReference type="Gene3D" id="2.40.160.10">
    <property type="entry name" value="Porin"/>
    <property type="match status" value="1"/>
</dbReference>
<dbReference type="AlphaFoldDB" id="A0A369Q5X3"/>
<sequence length="465" mass="49401">MSRISLYRTAALGAVCLWATPAFAQDAGDAAIQQELAEMRAQMQAMAQRIDVLQAELASTEAELVAKDEANEAAITAAGVEIASAKTANEGGVGTVSAWKGAPVISGPGGVTFKPRGRLQYDAGSISAPDSTGVDDGFGNEARRIRVGVQGDLTGGFGYKVEVDVTDGAELTDAIITYDTDNFGVTVGQHNNFQGLEELTSSLSISFLERAAFTDAFGFQRKVGVSGEVKTGDLLLQGGVFTDNITDLPNKQVGADARVVLMPKFGEAQLHLGASVHYTDFDEANSSVRYRQRPAKHFTSTRFLNTGTFEGTNATGYGLEAAAIAGPFHVTGEAFWQNVDRPDLNNDPGFFGGYAEVGYFLTGGDSRGYKSGKFDRIKPANPVGDGGIGAIQLNLRYDYLDLNDAGIVGGKQNGYLASMIWSPTAYTRFMIDYASLAYDDAVIPAANGDRDYTVNTLGLRAQVDF</sequence>
<accession>A0A369Q5X3</accession>
<evidence type="ECO:0008006" key="5">
    <source>
        <dbReference type="Google" id="ProtNLM"/>
    </source>
</evidence>
<gene>
    <name evidence="3" type="ORF">HME9302_01025</name>
</gene>
<name>A0A369Q5X3_9SPHN</name>
<proteinExistence type="predicted"/>
<dbReference type="RefSeq" id="WP_115366110.1">
    <property type="nucleotide sequence ID" value="NZ_QBKA01000002.1"/>
</dbReference>
<keyword evidence="2" id="KW-0732">Signal</keyword>
<feature type="chain" id="PRO_5016902032" description="Porin P" evidence="2">
    <location>
        <begin position="25"/>
        <end position="465"/>
    </location>
</feature>